<dbReference type="PANTHER" id="PTHR43877:SF2">
    <property type="entry name" value="AMINOALKYLPHOSPHONATE N-ACETYLTRANSFERASE-RELATED"/>
    <property type="match status" value="1"/>
</dbReference>
<evidence type="ECO:0000313" key="4">
    <source>
        <dbReference type="EMBL" id="MCW3477277.1"/>
    </source>
</evidence>
<keyword evidence="2" id="KW-0012">Acyltransferase</keyword>
<dbReference type="InterPro" id="IPR000182">
    <property type="entry name" value="GNAT_dom"/>
</dbReference>
<dbReference type="PROSITE" id="PS51186">
    <property type="entry name" value="GNAT"/>
    <property type="match status" value="1"/>
</dbReference>
<dbReference type="InterPro" id="IPR050832">
    <property type="entry name" value="Bact_Acetyltransf"/>
</dbReference>
<organism evidence="4 5">
    <name type="scientific">Limobrevibacterium gyesilva</name>
    <dbReference type="NCBI Taxonomy" id="2991712"/>
    <lineage>
        <taxon>Bacteria</taxon>
        <taxon>Pseudomonadati</taxon>
        <taxon>Pseudomonadota</taxon>
        <taxon>Alphaproteobacteria</taxon>
        <taxon>Acetobacterales</taxon>
        <taxon>Acetobacteraceae</taxon>
        <taxon>Limobrevibacterium</taxon>
    </lineage>
</organism>
<name>A0AA41YRL4_9PROT</name>
<feature type="domain" description="N-acetyltransferase" evidence="3">
    <location>
        <begin position="1"/>
        <end position="165"/>
    </location>
</feature>
<dbReference type="PANTHER" id="PTHR43877">
    <property type="entry name" value="AMINOALKYLPHOSPHONATE N-ACETYLTRANSFERASE-RELATED-RELATED"/>
    <property type="match status" value="1"/>
</dbReference>
<evidence type="ECO:0000259" key="3">
    <source>
        <dbReference type="PROSITE" id="PS51186"/>
    </source>
</evidence>
<dbReference type="Gene3D" id="3.40.630.30">
    <property type="match status" value="1"/>
</dbReference>
<dbReference type="GO" id="GO:0016747">
    <property type="term" value="F:acyltransferase activity, transferring groups other than amino-acyl groups"/>
    <property type="evidence" value="ECO:0007669"/>
    <property type="project" value="InterPro"/>
</dbReference>
<reference evidence="4" key="2">
    <citation type="submission" date="2022-10" db="EMBL/GenBank/DDBJ databases">
        <authorList>
            <person name="Trinh H.N."/>
        </authorList>
    </citation>
    <scope>NUCLEOTIDE SEQUENCE</scope>
    <source>
        <strain evidence="4">RN2-1</strain>
    </source>
</reference>
<keyword evidence="1" id="KW-0808">Transferase</keyword>
<protein>
    <submittedName>
        <fullName evidence="4">GNAT family N-acetyltransferase</fullName>
    </submittedName>
</protein>
<gene>
    <name evidence="4" type="ORF">OL599_22145</name>
</gene>
<sequence length="181" mass="19505">MTPVLAVAADAAELGRMHVQSWRETYPGLLPDSLLAGLDPVQRGARWAEIIATGCRLFVVRDAAGIVGFGSCGDQRAAELPYSGEITALYVLRRAQRQGVGRRLMDVLARDLAAAGHHSAALWVMHGNDPAIRFYTALGGRPVAEKDNSHDGVTTRSIGYAWDDVTQLFHQQTGQPCATPV</sequence>
<keyword evidence="5" id="KW-1185">Reference proteome</keyword>
<evidence type="ECO:0000256" key="2">
    <source>
        <dbReference type="ARBA" id="ARBA00023315"/>
    </source>
</evidence>
<dbReference type="SUPFAM" id="SSF55729">
    <property type="entry name" value="Acyl-CoA N-acyltransferases (Nat)"/>
    <property type="match status" value="1"/>
</dbReference>
<evidence type="ECO:0000256" key="1">
    <source>
        <dbReference type="ARBA" id="ARBA00022679"/>
    </source>
</evidence>
<dbReference type="AlphaFoldDB" id="A0AA41YRL4"/>
<proteinExistence type="predicted"/>
<evidence type="ECO:0000313" key="5">
    <source>
        <dbReference type="Proteomes" id="UP001165679"/>
    </source>
</evidence>
<accession>A0AA41YRL4</accession>
<dbReference type="RefSeq" id="WP_264716212.1">
    <property type="nucleotide sequence ID" value="NZ_JAPDNT010000033.1"/>
</dbReference>
<comment type="caution">
    <text evidence="4">The sequence shown here is derived from an EMBL/GenBank/DDBJ whole genome shotgun (WGS) entry which is preliminary data.</text>
</comment>
<dbReference type="Proteomes" id="UP001165679">
    <property type="component" value="Unassembled WGS sequence"/>
</dbReference>
<reference evidence="4" key="1">
    <citation type="submission" date="2022-09" db="EMBL/GenBank/DDBJ databases">
        <title>Rhodovastum sp. nov. RN2-1 isolated from soil in Seongnam, South Korea.</title>
        <authorList>
            <person name="Le N.T."/>
        </authorList>
    </citation>
    <scope>NUCLEOTIDE SEQUENCE</scope>
    <source>
        <strain evidence="4">RN2-1</strain>
    </source>
</reference>
<dbReference type="CDD" id="cd04301">
    <property type="entry name" value="NAT_SF"/>
    <property type="match status" value="1"/>
</dbReference>
<dbReference type="EMBL" id="JAPDNT010000033">
    <property type="protein sequence ID" value="MCW3477277.1"/>
    <property type="molecule type" value="Genomic_DNA"/>
</dbReference>
<dbReference type="InterPro" id="IPR016181">
    <property type="entry name" value="Acyl_CoA_acyltransferase"/>
</dbReference>
<dbReference type="Pfam" id="PF00583">
    <property type="entry name" value="Acetyltransf_1"/>
    <property type="match status" value="1"/>
</dbReference>